<dbReference type="GO" id="GO:0016020">
    <property type="term" value="C:membrane"/>
    <property type="evidence" value="ECO:0007669"/>
    <property type="project" value="UniProtKB-SubCell"/>
</dbReference>
<keyword evidence="2" id="KW-0472">Membrane</keyword>
<dbReference type="Pfam" id="PF02991">
    <property type="entry name" value="ATG8"/>
    <property type="match status" value="1"/>
</dbReference>
<evidence type="ECO:0000256" key="3">
    <source>
        <dbReference type="ARBA" id="ARBA00023288"/>
    </source>
</evidence>
<reference evidence="4" key="1">
    <citation type="journal article" date="2020" name="Nature">
        <title>Giant virus diversity and host interactions through global metagenomics.</title>
        <authorList>
            <person name="Schulz F."/>
            <person name="Roux S."/>
            <person name="Paez-Espino D."/>
            <person name="Jungbluth S."/>
            <person name="Walsh D.A."/>
            <person name="Denef V.J."/>
            <person name="McMahon K.D."/>
            <person name="Konstantinidis K.T."/>
            <person name="Eloe-Fadrosh E.A."/>
            <person name="Kyrpides N.C."/>
            <person name="Woyke T."/>
        </authorList>
    </citation>
    <scope>NUCLEOTIDE SEQUENCE</scope>
    <source>
        <strain evidence="4">GVMAG-S-1102244-55</strain>
    </source>
</reference>
<dbReference type="InterPro" id="IPR029071">
    <property type="entry name" value="Ubiquitin-like_domsf"/>
</dbReference>
<evidence type="ECO:0008006" key="5">
    <source>
        <dbReference type="Google" id="ProtNLM"/>
    </source>
</evidence>
<dbReference type="Gene3D" id="3.10.20.90">
    <property type="entry name" value="Phosphatidylinositol 3-kinase Catalytic Subunit, Chain A, domain 1"/>
    <property type="match status" value="1"/>
</dbReference>
<comment type="subcellular location">
    <subcellularLocation>
        <location evidence="1">Membrane</location>
    </subcellularLocation>
</comment>
<evidence type="ECO:0000256" key="1">
    <source>
        <dbReference type="ARBA" id="ARBA00004370"/>
    </source>
</evidence>
<organism evidence="4">
    <name type="scientific">viral metagenome</name>
    <dbReference type="NCBI Taxonomy" id="1070528"/>
    <lineage>
        <taxon>unclassified sequences</taxon>
        <taxon>metagenomes</taxon>
        <taxon>organismal metagenomes</taxon>
    </lineage>
</organism>
<evidence type="ECO:0000313" key="4">
    <source>
        <dbReference type="EMBL" id="QHU15176.1"/>
    </source>
</evidence>
<dbReference type="InterPro" id="IPR004241">
    <property type="entry name" value="Atg8-like"/>
</dbReference>
<sequence length="135" mass="16076">MTDLLKRAGNYLKHRQENQRETVTFQSKHSFLKRKEESDRILAKYPDRVPVICERITRRINELDRKKYLCPGDLSLANFMYVIRKRMKLEPEKAIYLFINDKLCPTSALLSQIYDENKDEDGFLYIKYDGESTFG</sequence>
<dbReference type="EMBL" id="MN740851">
    <property type="protein sequence ID" value="QHU15176.1"/>
    <property type="molecule type" value="Genomic_DNA"/>
</dbReference>
<protein>
    <recommendedName>
        <fullName evidence="5">Autophagy-related protein</fullName>
    </recommendedName>
</protein>
<evidence type="ECO:0000256" key="2">
    <source>
        <dbReference type="ARBA" id="ARBA00023136"/>
    </source>
</evidence>
<accession>A0A6C0KDI5</accession>
<proteinExistence type="predicted"/>
<keyword evidence="3" id="KW-0449">Lipoprotein</keyword>
<dbReference type="PANTHER" id="PTHR10969">
    <property type="entry name" value="MICROTUBULE-ASSOCIATED PROTEINS 1A/1B LIGHT CHAIN 3-RELATED"/>
    <property type="match status" value="1"/>
</dbReference>
<dbReference type="AlphaFoldDB" id="A0A6C0KDI5"/>
<dbReference type="SUPFAM" id="SSF54236">
    <property type="entry name" value="Ubiquitin-like"/>
    <property type="match status" value="1"/>
</dbReference>
<name>A0A6C0KDI5_9ZZZZ</name>